<dbReference type="Proteomes" id="UP000789706">
    <property type="component" value="Unassembled WGS sequence"/>
</dbReference>
<dbReference type="AlphaFoldDB" id="A0A9N8UYQ9"/>
<accession>A0A9N8UYQ9</accession>
<name>A0A9N8UYQ9_9GLOM</name>
<dbReference type="EMBL" id="CAJVPK010000028">
    <property type="protein sequence ID" value="CAG8434871.1"/>
    <property type="molecule type" value="Genomic_DNA"/>
</dbReference>
<organism evidence="2 3">
    <name type="scientific">Diversispora eburnea</name>
    <dbReference type="NCBI Taxonomy" id="1213867"/>
    <lineage>
        <taxon>Eukaryota</taxon>
        <taxon>Fungi</taxon>
        <taxon>Fungi incertae sedis</taxon>
        <taxon>Mucoromycota</taxon>
        <taxon>Glomeromycotina</taxon>
        <taxon>Glomeromycetes</taxon>
        <taxon>Diversisporales</taxon>
        <taxon>Diversisporaceae</taxon>
        <taxon>Diversispora</taxon>
    </lineage>
</organism>
<keyword evidence="1" id="KW-0472">Membrane</keyword>
<feature type="transmembrane region" description="Helical" evidence="1">
    <location>
        <begin position="79"/>
        <end position="100"/>
    </location>
</feature>
<keyword evidence="1" id="KW-0812">Transmembrane</keyword>
<proteinExistence type="predicted"/>
<evidence type="ECO:0000313" key="3">
    <source>
        <dbReference type="Proteomes" id="UP000789706"/>
    </source>
</evidence>
<protein>
    <submittedName>
        <fullName evidence="2">764_t:CDS:1</fullName>
    </submittedName>
</protein>
<gene>
    <name evidence="2" type="ORF">DEBURN_LOCUS782</name>
</gene>
<dbReference type="OrthoDB" id="2422716at2759"/>
<feature type="transmembrane region" description="Helical" evidence="1">
    <location>
        <begin position="46"/>
        <end position="67"/>
    </location>
</feature>
<reference evidence="2" key="1">
    <citation type="submission" date="2021-06" db="EMBL/GenBank/DDBJ databases">
        <authorList>
            <person name="Kallberg Y."/>
            <person name="Tangrot J."/>
            <person name="Rosling A."/>
        </authorList>
    </citation>
    <scope>NUCLEOTIDE SEQUENCE</scope>
    <source>
        <strain evidence="2">AZ414A</strain>
    </source>
</reference>
<keyword evidence="3" id="KW-1185">Reference proteome</keyword>
<comment type="caution">
    <text evidence="2">The sequence shown here is derived from an EMBL/GenBank/DDBJ whole genome shotgun (WGS) entry which is preliminary data.</text>
</comment>
<evidence type="ECO:0000313" key="2">
    <source>
        <dbReference type="EMBL" id="CAG8434871.1"/>
    </source>
</evidence>
<keyword evidence="1" id="KW-1133">Transmembrane helix</keyword>
<sequence length="221" mass="25325">MAIFLTVVPTSILSFAQNYNRNFSFTAIISPEDKQISPGIVLTPNLTLNGDFVCVLCAWIITLFGAFNFMRRNNCIGQFVSAFLIIFTILQTLTAIYNVVFSNQWIFKILGGSWQRAYNVDIELVREIEDEFSCKGYLSTSNEMFEESCSKILMQKFGPQFFYIAKLIGVIIHAFIFDCITLHDIRQCIYGDNEGETEEDYFFDDKDFIISNESNSLINES</sequence>
<feature type="transmembrane region" description="Helical" evidence="1">
    <location>
        <begin position="161"/>
        <end position="180"/>
    </location>
</feature>
<evidence type="ECO:0000256" key="1">
    <source>
        <dbReference type="SAM" id="Phobius"/>
    </source>
</evidence>